<evidence type="ECO:0000313" key="1">
    <source>
        <dbReference type="EMBL" id="UFP93885.1"/>
    </source>
</evidence>
<dbReference type="InterPro" id="IPR046649">
    <property type="entry name" value="DUF6761"/>
</dbReference>
<evidence type="ECO:0000313" key="2">
    <source>
        <dbReference type="Proteomes" id="UP001054846"/>
    </source>
</evidence>
<accession>A0ABY3PJP3</accession>
<dbReference type="Proteomes" id="UP001054846">
    <property type="component" value="Chromosome"/>
</dbReference>
<dbReference type="EMBL" id="CP063845">
    <property type="protein sequence ID" value="UFP93885.1"/>
    <property type="molecule type" value="Genomic_DNA"/>
</dbReference>
<dbReference type="Pfam" id="PF20547">
    <property type="entry name" value="DUF6761"/>
    <property type="match status" value="1"/>
</dbReference>
<proteinExistence type="predicted"/>
<protein>
    <submittedName>
        <fullName evidence="1">Uncharacterized protein</fullName>
    </submittedName>
</protein>
<gene>
    <name evidence="1" type="ORF">ISF26_19255</name>
</gene>
<sequence length="84" mass="10140">MLQDPKTIRYYQRLSDTLVELWRRRYRSEELRLFSEGFITALRYGQELDPTQIMRLEQEIAGFLANPDNLEPPELRPQPEEERS</sequence>
<keyword evidence="2" id="KW-1185">Reference proteome</keyword>
<dbReference type="RefSeq" id="WP_230840943.1">
    <property type="nucleotide sequence ID" value="NZ_CP063845.1"/>
</dbReference>
<reference evidence="1 2" key="1">
    <citation type="journal article" date="2021" name="Genome Biol. Evol.">
        <title>Complete Genome Sequencing of a Novel Gloeobacter Species from a Waterfall Cave in Mexico.</title>
        <authorList>
            <person name="Saw J.H."/>
            <person name="Cardona T."/>
            <person name="Montejano G."/>
        </authorList>
    </citation>
    <scope>NUCLEOTIDE SEQUENCE [LARGE SCALE GENOMIC DNA]</scope>
    <source>
        <strain evidence="1">MG652769</strain>
    </source>
</reference>
<organism evidence="1 2">
    <name type="scientific">Gloeobacter morelensis MG652769</name>
    <dbReference type="NCBI Taxonomy" id="2781736"/>
    <lineage>
        <taxon>Bacteria</taxon>
        <taxon>Bacillati</taxon>
        <taxon>Cyanobacteriota</taxon>
        <taxon>Cyanophyceae</taxon>
        <taxon>Gloeobacterales</taxon>
        <taxon>Gloeobacteraceae</taxon>
        <taxon>Gloeobacter</taxon>
        <taxon>Gloeobacter morelensis</taxon>
    </lineage>
</organism>
<name>A0ABY3PJP3_9CYAN</name>